<keyword evidence="5" id="KW-1185">Reference proteome</keyword>
<feature type="signal peptide" evidence="2">
    <location>
        <begin position="1"/>
        <end position="25"/>
    </location>
</feature>
<dbReference type="PROSITE" id="PS51257">
    <property type="entry name" value="PROKAR_LIPOPROTEIN"/>
    <property type="match status" value="1"/>
</dbReference>
<gene>
    <name evidence="4" type="ORF">ACFSQ3_05435</name>
</gene>
<dbReference type="SUPFAM" id="SSF53850">
    <property type="entry name" value="Periplasmic binding protein-like II"/>
    <property type="match status" value="1"/>
</dbReference>
<dbReference type="InterPro" id="IPR050811">
    <property type="entry name" value="Phosphate_ABC_transporter"/>
</dbReference>
<reference evidence="5" key="1">
    <citation type="journal article" date="2019" name="Int. J. Syst. Evol. Microbiol.">
        <title>The Global Catalogue of Microorganisms (GCM) 10K type strain sequencing project: providing services to taxonomists for standard genome sequencing and annotation.</title>
        <authorList>
            <consortium name="The Broad Institute Genomics Platform"/>
            <consortium name="The Broad Institute Genome Sequencing Center for Infectious Disease"/>
            <person name="Wu L."/>
            <person name="Ma J."/>
        </authorList>
    </citation>
    <scope>NUCLEOTIDE SEQUENCE [LARGE SCALE GENOMIC DNA]</scope>
    <source>
        <strain evidence="5">KCTC 42248</strain>
    </source>
</reference>
<dbReference type="Gene3D" id="3.40.190.10">
    <property type="entry name" value="Periplasmic binding protein-like II"/>
    <property type="match status" value="2"/>
</dbReference>
<organism evidence="4 5">
    <name type="scientific">Sphingobacterium corticis</name>
    <dbReference type="NCBI Taxonomy" id="1812823"/>
    <lineage>
        <taxon>Bacteria</taxon>
        <taxon>Pseudomonadati</taxon>
        <taxon>Bacteroidota</taxon>
        <taxon>Sphingobacteriia</taxon>
        <taxon>Sphingobacteriales</taxon>
        <taxon>Sphingobacteriaceae</taxon>
        <taxon>Sphingobacterium</taxon>
    </lineage>
</organism>
<evidence type="ECO:0000256" key="1">
    <source>
        <dbReference type="ARBA" id="ARBA00022729"/>
    </source>
</evidence>
<dbReference type="PANTHER" id="PTHR30570:SF1">
    <property type="entry name" value="PHOSPHATE-BINDING PROTEIN PSTS"/>
    <property type="match status" value="1"/>
</dbReference>
<evidence type="ECO:0000256" key="2">
    <source>
        <dbReference type="SAM" id="SignalP"/>
    </source>
</evidence>
<keyword evidence="1 2" id="KW-0732">Signal</keyword>
<dbReference type="PANTHER" id="PTHR30570">
    <property type="entry name" value="PERIPLASMIC PHOSPHATE BINDING COMPONENT OF PHOSPHATE ABC TRANSPORTER"/>
    <property type="match status" value="1"/>
</dbReference>
<evidence type="ECO:0000313" key="5">
    <source>
        <dbReference type="Proteomes" id="UP001597393"/>
    </source>
</evidence>
<name>A0ABW5NGZ2_9SPHI</name>
<dbReference type="RefSeq" id="WP_380868243.1">
    <property type="nucleotide sequence ID" value="NZ_JBHUMA010000004.1"/>
</dbReference>
<evidence type="ECO:0000259" key="3">
    <source>
        <dbReference type="Pfam" id="PF12849"/>
    </source>
</evidence>
<evidence type="ECO:0000313" key="4">
    <source>
        <dbReference type="EMBL" id="MFD2598389.1"/>
    </source>
</evidence>
<accession>A0ABW5NGZ2</accession>
<feature type="domain" description="PBP" evidence="3">
    <location>
        <begin position="43"/>
        <end position="279"/>
    </location>
</feature>
<dbReference type="EMBL" id="JBHUMA010000004">
    <property type="protein sequence ID" value="MFD2598389.1"/>
    <property type="molecule type" value="Genomic_DNA"/>
</dbReference>
<dbReference type="Proteomes" id="UP001597393">
    <property type="component" value="Unassembled WGS sequence"/>
</dbReference>
<dbReference type="Pfam" id="PF12849">
    <property type="entry name" value="PBP_like_2"/>
    <property type="match status" value="1"/>
</dbReference>
<feature type="chain" id="PRO_5047305968" evidence="2">
    <location>
        <begin position="26"/>
        <end position="308"/>
    </location>
</feature>
<proteinExistence type="predicted"/>
<comment type="caution">
    <text evidence="4">The sequence shown here is derived from an EMBL/GenBank/DDBJ whole genome shotgun (WGS) entry which is preliminary data.</text>
</comment>
<protein>
    <submittedName>
        <fullName evidence="4">Substrate-binding domain-containing protein</fullName>
    </submittedName>
</protein>
<sequence length="308" mass="33575">MAKYLNILIMCACAVGILSSCGNSSDGNGQANDATSNDILTGNMTVIADETVTDLLNQQMDVFKSSYTNSQVELITDLERPAINRLLRGEGQVAILKRKLTAEEAKGFEQRSIKPKIFPIAFDAVVFAVSSSVSDSTINFDRISNLLNGSEKGEQKLLVDNINSSTIRTLQEVSNVNKVSGTNVSELRSAKEVLTALANNKKGIGVLSYNQYLAMRDSLKAKDKIRILSVSKSANEAAYRPTQTTLGDDTYPLKQEVYVLNYQPNMGLGIGFSAFLTGDRGQRVVLKYGLLPATMPGRELIIRDEANF</sequence>
<dbReference type="InterPro" id="IPR024370">
    <property type="entry name" value="PBP_domain"/>
</dbReference>